<evidence type="ECO:0000313" key="3">
    <source>
        <dbReference type="Proteomes" id="UP000295735"/>
    </source>
</evidence>
<dbReference type="EMBL" id="SCWC02000002">
    <property type="protein sequence ID" value="KAA1039932.1"/>
    <property type="molecule type" value="Genomic_DNA"/>
</dbReference>
<dbReference type="SUPFAM" id="SSF55729">
    <property type="entry name" value="Acyl-CoA N-acyltransferases (Nat)"/>
    <property type="match status" value="1"/>
</dbReference>
<dbReference type="PANTHER" id="PTHR43072:SF58">
    <property type="entry name" value="N-ACETYLTRANSFERASE DOMAIN-CONTAINING PROTEIN"/>
    <property type="match status" value="1"/>
</dbReference>
<dbReference type="PANTHER" id="PTHR43072">
    <property type="entry name" value="N-ACETYLTRANSFERASE"/>
    <property type="match status" value="1"/>
</dbReference>
<feature type="domain" description="N-acetyltransferase" evidence="1">
    <location>
        <begin position="1"/>
        <end position="145"/>
    </location>
</feature>
<dbReference type="InterPro" id="IPR000182">
    <property type="entry name" value="GNAT_dom"/>
</dbReference>
<dbReference type="Proteomes" id="UP000295735">
    <property type="component" value="Unassembled WGS sequence"/>
</dbReference>
<dbReference type="PROSITE" id="PS51186">
    <property type="entry name" value="GNAT"/>
    <property type="match status" value="1"/>
</dbReference>
<comment type="caution">
    <text evidence="2">The sequence shown here is derived from an EMBL/GenBank/DDBJ whole genome shotgun (WGS) entry which is preliminary data.</text>
</comment>
<sequence length="145" mass="16897">MIIREFKIEDLNEVAELLNAYRMFYKKDSDIDACKSFLEERYHNHQSKIFVAEETNIIGFVQIYPIFSTVSLQRAYILNDLYVSSSNRSSGAGQKLIEKTFEYAKENNAKYICLETGQNNINAQNLYKKMGMEVDESVYHFSKGF</sequence>
<proteinExistence type="predicted"/>
<organism evidence="2 3">
    <name type="scientific">Macrococcus equipercicus</name>
    <dbReference type="NCBI Taxonomy" id="69967"/>
    <lineage>
        <taxon>Bacteria</taxon>
        <taxon>Bacillati</taxon>
        <taxon>Bacillota</taxon>
        <taxon>Bacilli</taxon>
        <taxon>Bacillales</taxon>
        <taxon>Staphylococcaceae</taxon>
        <taxon>Macrococcus</taxon>
    </lineage>
</organism>
<protein>
    <submittedName>
        <fullName evidence="2">GNAT family N-acetyltransferase</fullName>
    </submittedName>
</protein>
<accession>A0ABQ6R9I8</accession>
<name>A0ABQ6R9I8_9STAP</name>
<gene>
    <name evidence="2" type="ORF">ERX35_002790</name>
</gene>
<dbReference type="Gene3D" id="3.40.630.30">
    <property type="match status" value="1"/>
</dbReference>
<dbReference type="InterPro" id="IPR016181">
    <property type="entry name" value="Acyl_CoA_acyltransferase"/>
</dbReference>
<dbReference type="RefSeq" id="WP_149458400.1">
    <property type="nucleotide sequence ID" value="NZ_SCWC02000002.1"/>
</dbReference>
<dbReference type="Pfam" id="PF00583">
    <property type="entry name" value="Acetyltransf_1"/>
    <property type="match status" value="1"/>
</dbReference>
<evidence type="ECO:0000313" key="2">
    <source>
        <dbReference type="EMBL" id="KAA1039932.1"/>
    </source>
</evidence>
<dbReference type="CDD" id="cd04301">
    <property type="entry name" value="NAT_SF"/>
    <property type="match status" value="1"/>
</dbReference>
<reference evidence="2 3" key="1">
    <citation type="submission" date="2019-09" db="EMBL/GenBank/DDBJ databases">
        <authorList>
            <person name="Mazhar S."/>
            <person name="Altermann E."/>
            <person name="Hill C."/>
            <person name="Mcauliffe O."/>
        </authorList>
    </citation>
    <scope>NUCLEOTIDE SEQUENCE [LARGE SCALE GENOMIC DNA]</scope>
    <source>
        <strain evidence="2 3">ATCC 51831</strain>
    </source>
</reference>
<keyword evidence="3" id="KW-1185">Reference proteome</keyword>
<evidence type="ECO:0000259" key="1">
    <source>
        <dbReference type="PROSITE" id="PS51186"/>
    </source>
</evidence>